<dbReference type="Proteomes" id="UP000614334">
    <property type="component" value="Unassembled WGS sequence"/>
</dbReference>
<keyword evidence="1 3" id="KW-0853">WD repeat</keyword>
<organism evidence="4 5">
    <name type="scientific">Rhizoctonia solani</name>
    <dbReference type="NCBI Taxonomy" id="456999"/>
    <lineage>
        <taxon>Eukaryota</taxon>
        <taxon>Fungi</taxon>
        <taxon>Dikarya</taxon>
        <taxon>Basidiomycota</taxon>
        <taxon>Agaricomycotina</taxon>
        <taxon>Agaricomycetes</taxon>
        <taxon>Cantharellales</taxon>
        <taxon>Ceratobasidiaceae</taxon>
        <taxon>Rhizoctonia</taxon>
    </lineage>
</organism>
<dbReference type="InterPro" id="IPR036322">
    <property type="entry name" value="WD40_repeat_dom_sf"/>
</dbReference>
<dbReference type="PROSITE" id="PS50294">
    <property type="entry name" value="WD_REPEATS_REGION"/>
    <property type="match status" value="1"/>
</dbReference>
<comment type="caution">
    <text evidence="4">The sequence shown here is derived from an EMBL/GenBank/DDBJ whole genome shotgun (WGS) entry which is preliminary data.</text>
</comment>
<evidence type="ECO:0000256" key="1">
    <source>
        <dbReference type="ARBA" id="ARBA00022574"/>
    </source>
</evidence>
<dbReference type="InterPro" id="IPR029045">
    <property type="entry name" value="ClpP/crotonase-like_dom_sf"/>
</dbReference>
<gene>
    <name evidence="4" type="ORF">RHS01_01107</name>
</gene>
<feature type="repeat" description="WD" evidence="3">
    <location>
        <begin position="316"/>
        <end position="350"/>
    </location>
</feature>
<protein>
    <submittedName>
        <fullName evidence="4">Peptidase family S41</fullName>
    </submittedName>
</protein>
<reference evidence="4" key="1">
    <citation type="submission" date="2020-09" db="EMBL/GenBank/DDBJ databases">
        <title>Comparative genome analyses of four rice-infecting Rhizoctonia solani isolates reveal extensive enrichment of homogalacturonan modification genes.</title>
        <authorList>
            <person name="Lee D.-Y."/>
            <person name="Jeon J."/>
            <person name="Kim K.-T."/>
            <person name="Cheong K."/>
            <person name="Song H."/>
            <person name="Choi G."/>
            <person name="Ko J."/>
            <person name="Opiyo S.O."/>
            <person name="Zuo S."/>
            <person name="Madhav S."/>
            <person name="Lee Y.-H."/>
            <person name="Wang G.-L."/>
        </authorList>
    </citation>
    <scope>NUCLEOTIDE SEQUENCE</scope>
    <source>
        <strain evidence="4">AG1-IA B2</strain>
    </source>
</reference>
<dbReference type="SMART" id="SM00320">
    <property type="entry name" value="WD40"/>
    <property type="match status" value="4"/>
</dbReference>
<dbReference type="SUPFAM" id="SSF52096">
    <property type="entry name" value="ClpP/crotonase"/>
    <property type="match status" value="1"/>
</dbReference>
<evidence type="ECO:0000313" key="5">
    <source>
        <dbReference type="Proteomes" id="UP000614334"/>
    </source>
</evidence>
<dbReference type="PANTHER" id="PTHR10971">
    <property type="entry name" value="MRNA EXPORT FACTOR AND BUB3"/>
    <property type="match status" value="1"/>
</dbReference>
<sequence>MWRGGGLELELPRGRATYVWLLNSFHRTQQGDVFCDQDRREPAQTLGQIDRDRARPDYQLCLSAASNVPMSEQQATNEFELDGQPLDTVSALRFSPSNPQLLLAASWDSNARLYDIVQNDCRSTLQHKAAVLDCCFSNSNQAFTGGLDTWIRSWDLETEKMNVLGTHDATVSCVSFNKDTNMLATGSWDKTLRIWDSRGANGNGTSAGSFEQVERVYRMDIVGTKLVVGLAGRLVHIFDVRRMDSPLQIRESSLKYMTRAIACMLNGQGYACASIEGRVSVEYFDPSPEVQSKRYAFKCHRRPSPTEKDVDQVWSVNSLAFHPTYGTFASGGSDGTVCFWDHTAKKRLRQTPRYREAVSALSFNSTGNKLAVGIGYMWDEGEEGGKRSRPGVVIRDVGGEVKSCGPLTYSAYFKFGTVPKSEREARAVASNYLLPVVARATIVCRQYPRRANANLIFFSITLITESRHSSSSRNGTEFSAAVLILSFNMYHLFALATAAFVAGTPLQPRQSDPCATIAPKGWYKPSQVLSCLQSFPYNETLRNNVVDVVSKTFNFHTSVSFHLNMPDPFTDDTVDIQGELRRIGSTRYDSDFTLHQDVSKSVKRLNDGHAGYVNYCYDSLYVTYLPFPLAVLARPDALDVQNIHIVPEASTVAAAEFGSDAVAKWQAALGRNLSDFNGARITAINGRDPWAVVDDSAAVTGGYQAKTTRQNSFFSSYQRAASEWSYRLGDFAQWPLPVKGDSVTLRLVRNGTNTEETYVVPYLSRIGSATVAFTDAKSLWANNCVATSGTNGASYYNKIQAKAKAVADKPRFQPDPEIAPIINGRRQPISGLVADGPLFDVSLPSRLAPPTPVSGTGALQFYVLDDKKTAVLVLGSFSGSFSGVQKGILDGIDAVKAKGATRLLVDVTNNGGGYICLAAWLHRVLAGPGPGTEPQPGLDGSVRAQDLAQKITAKIVANSTGVDPNGEMLYNPLGWRDTKSQRFPANFNWLDPAINMRINDVPDKFSQKIGDDCIPYDLTPPATRPFEFDSIAIMNNGRCASSCSLFTISMRTKYNVKTVVVGGKPGTTQQYCGVVGGQSLNFAAIDSDVKTAGLKNDPLAPADFIGDNYQGITWKLGYSILDQNQFEEFKTHPLNLLSLFSPILSITLSSSGKTSLRGSGPTEFQANWRWLFHSFVQRVF</sequence>
<dbReference type="PROSITE" id="PS50082">
    <property type="entry name" value="WD_REPEATS_2"/>
    <property type="match status" value="2"/>
</dbReference>
<dbReference type="Pfam" id="PF00400">
    <property type="entry name" value="WD40"/>
    <property type="match status" value="4"/>
</dbReference>
<dbReference type="Gene3D" id="2.130.10.10">
    <property type="entry name" value="YVTN repeat-like/Quinoprotein amine dehydrogenase"/>
    <property type="match status" value="1"/>
</dbReference>
<dbReference type="Gene3D" id="3.90.226.10">
    <property type="entry name" value="2-enoyl-CoA Hydratase, Chain A, domain 1"/>
    <property type="match status" value="1"/>
</dbReference>
<name>A0A8H7M9Y7_9AGAM</name>
<evidence type="ECO:0000313" key="4">
    <source>
        <dbReference type="EMBL" id="KAF8760877.1"/>
    </source>
</evidence>
<feature type="repeat" description="WD" evidence="3">
    <location>
        <begin position="164"/>
        <end position="196"/>
    </location>
</feature>
<proteinExistence type="predicted"/>
<dbReference type="InterPro" id="IPR001680">
    <property type="entry name" value="WD40_rpt"/>
</dbReference>
<accession>A0A8H7M9Y7</accession>
<evidence type="ECO:0000256" key="2">
    <source>
        <dbReference type="ARBA" id="ARBA00022737"/>
    </source>
</evidence>
<keyword evidence="2" id="KW-0677">Repeat</keyword>
<dbReference type="SUPFAM" id="SSF50978">
    <property type="entry name" value="WD40 repeat-like"/>
    <property type="match status" value="1"/>
</dbReference>
<dbReference type="EMBL" id="JACYCF010000001">
    <property type="protein sequence ID" value="KAF8760877.1"/>
    <property type="molecule type" value="Genomic_DNA"/>
</dbReference>
<evidence type="ECO:0000256" key="3">
    <source>
        <dbReference type="PROSITE-ProRule" id="PRU00221"/>
    </source>
</evidence>
<dbReference type="InterPro" id="IPR015943">
    <property type="entry name" value="WD40/YVTN_repeat-like_dom_sf"/>
</dbReference>
<dbReference type="AlphaFoldDB" id="A0A8H7M9Y7"/>